<name>A0A5J4ZGR9_9ASTE</name>
<organism evidence="2 3">
    <name type="scientific">Nyssa sinensis</name>
    <dbReference type="NCBI Taxonomy" id="561372"/>
    <lineage>
        <taxon>Eukaryota</taxon>
        <taxon>Viridiplantae</taxon>
        <taxon>Streptophyta</taxon>
        <taxon>Embryophyta</taxon>
        <taxon>Tracheophyta</taxon>
        <taxon>Spermatophyta</taxon>
        <taxon>Magnoliopsida</taxon>
        <taxon>eudicotyledons</taxon>
        <taxon>Gunneridae</taxon>
        <taxon>Pentapetalae</taxon>
        <taxon>asterids</taxon>
        <taxon>Cornales</taxon>
        <taxon>Nyssaceae</taxon>
        <taxon>Nyssa</taxon>
    </lineage>
</organism>
<proteinExistence type="predicted"/>
<keyword evidence="3" id="KW-1185">Reference proteome</keyword>
<evidence type="ECO:0000313" key="3">
    <source>
        <dbReference type="Proteomes" id="UP000325577"/>
    </source>
</evidence>
<accession>A0A5J4ZGR9</accession>
<evidence type="ECO:0000313" key="2">
    <source>
        <dbReference type="EMBL" id="KAA8517034.1"/>
    </source>
</evidence>
<feature type="region of interest" description="Disordered" evidence="1">
    <location>
        <begin position="1"/>
        <end position="21"/>
    </location>
</feature>
<reference evidence="2 3" key="1">
    <citation type="submission" date="2019-09" db="EMBL/GenBank/DDBJ databases">
        <title>A chromosome-level genome assembly of the Chinese tupelo Nyssa sinensis.</title>
        <authorList>
            <person name="Yang X."/>
            <person name="Kang M."/>
            <person name="Yang Y."/>
            <person name="Xiong H."/>
            <person name="Wang M."/>
            <person name="Zhang Z."/>
            <person name="Wang Z."/>
            <person name="Wu H."/>
            <person name="Ma T."/>
            <person name="Liu J."/>
            <person name="Xi Z."/>
        </authorList>
    </citation>
    <scope>NUCLEOTIDE SEQUENCE [LARGE SCALE GENOMIC DNA]</scope>
    <source>
        <strain evidence="2">J267</strain>
        <tissue evidence="2">Leaf</tissue>
    </source>
</reference>
<dbReference type="EMBL" id="CM018051">
    <property type="protein sequence ID" value="KAA8517034.1"/>
    <property type="molecule type" value="Genomic_DNA"/>
</dbReference>
<sequence length="66" mass="6829">MLPETGNEKAAPARGDGAGAIPLSCAETETAAKNTATTKAKMKMLSCAIGEESFGWSKTKVGRDIQ</sequence>
<evidence type="ECO:0000256" key="1">
    <source>
        <dbReference type="SAM" id="MobiDB-lite"/>
    </source>
</evidence>
<dbReference type="AlphaFoldDB" id="A0A5J4ZGR9"/>
<protein>
    <submittedName>
        <fullName evidence="2">Uncharacterized protein</fullName>
    </submittedName>
</protein>
<dbReference type="Proteomes" id="UP000325577">
    <property type="component" value="Linkage Group LG8"/>
</dbReference>
<gene>
    <name evidence="2" type="ORF">F0562_017148</name>
</gene>